<gene>
    <name evidence="1" type="ORF">QRD43_11080</name>
</gene>
<evidence type="ECO:0000313" key="2">
    <source>
        <dbReference type="Proteomes" id="UP001238603"/>
    </source>
</evidence>
<protein>
    <submittedName>
        <fullName evidence="1">Uncharacterized protein</fullName>
    </submittedName>
</protein>
<keyword evidence="2" id="KW-1185">Reference proteome</keyword>
<accession>A0ABT7LHX6</accession>
<sequence length="75" mass="8021">MSKDTYTAVSEDGLRYESKLGGSPFLGSGHTRSCFKCGKHRPPSALQSKRVLGRNEVVCKPSCASDTKTGVKSSI</sequence>
<reference evidence="1 2" key="1">
    <citation type="submission" date="2023-06" db="EMBL/GenBank/DDBJ databases">
        <title>Pelomonas sp. APW6 16S ribosomal RNA gene genome sequencing and assembly.</title>
        <authorList>
            <person name="Woo H."/>
        </authorList>
    </citation>
    <scope>NUCLEOTIDE SEQUENCE [LARGE SCALE GENOMIC DNA]</scope>
    <source>
        <strain evidence="1 2">APW6</strain>
    </source>
</reference>
<organism evidence="1 2">
    <name type="scientific">Roseateles subflavus</name>
    <dbReference type="NCBI Taxonomy" id="3053353"/>
    <lineage>
        <taxon>Bacteria</taxon>
        <taxon>Pseudomonadati</taxon>
        <taxon>Pseudomonadota</taxon>
        <taxon>Betaproteobacteria</taxon>
        <taxon>Burkholderiales</taxon>
        <taxon>Sphaerotilaceae</taxon>
        <taxon>Roseateles</taxon>
    </lineage>
</organism>
<dbReference type="EMBL" id="JASVDS010000003">
    <property type="protein sequence ID" value="MDL5032444.1"/>
    <property type="molecule type" value="Genomic_DNA"/>
</dbReference>
<name>A0ABT7LHX6_9BURK</name>
<comment type="caution">
    <text evidence="1">The sequence shown here is derived from an EMBL/GenBank/DDBJ whole genome shotgun (WGS) entry which is preliminary data.</text>
</comment>
<proteinExistence type="predicted"/>
<dbReference type="Proteomes" id="UP001238603">
    <property type="component" value="Unassembled WGS sequence"/>
</dbReference>
<evidence type="ECO:0000313" key="1">
    <source>
        <dbReference type="EMBL" id="MDL5032444.1"/>
    </source>
</evidence>
<dbReference type="RefSeq" id="WP_285982548.1">
    <property type="nucleotide sequence ID" value="NZ_JASVDS010000003.1"/>
</dbReference>